<dbReference type="STRING" id="50990.A0A4Y7QNZ1"/>
<evidence type="ECO:0008006" key="5">
    <source>
        <dbReference type="Google" id="ProtNLM"/>
    </source>
</evidence>
<dbReference type="InterPro" id="IPR044089">
    <property type="entry name" value="Alr1-like"/>
</dbReference>
<keyword evidence="2" id="KW-0812">Transmembrane</keyword>
<accession>A0A4Y7QNZ1</accession>
<organism evidence="3 4">
    <name type="scientific">Rickenella mellea</name>
    <dbReference type="NCBI Taxonomy" id="50990"/>
    <lineage>
        <taxon>Eukaryota</taxon>
        <taxon>Fungi</taxon>
        <taxon>Dikarya</taxon>
        <taxon>Basidiomycota</taxon>
        <taxon>Agaricomycotina</taxon>
        <taxon>Agaricomycetes</taxon>
        <taxon>Hymenochaetales</taxon>
        <taxon>Rickenellaceae</taxon>
        <taxon>Rickenella</taxon>
    </lineage>
</organism>
<name>A0A4Y7QNZ1_9AGAM</name>
<proteinExistence type="predicted"/>
<dbReference type="OrthoDB" id="29879at2759"/>
<dbReference type="GO" id="GO:0010961">
    <property type="term" value="P:intracellular magnesium ion homeostasis"/>
    <property type="evidence" value="ECO:0007669"/>
    <property type="project" value="TreeGrafter"/>
</dbReference>
<evidence type="ECO:0000313" key="3">
    <source>
        <dbReference type="EMBL" id="TDL28630.1"/>
    </source>
</evidence>
<feature type="transmembrane region" description="Helical" evidence="2">
    <location>
        <begin position="696"/>
        <end position="715"/>
    </location>
</feature>
<dbReference type="Pfam" id="PF01544">
    <property type="entry name" value="CorA"/>
    <property type="match status" value="2"/>
</dbReference>
<keyword evidence="4" id="KW-1185">Reference proteome</keyword>
<feature type="compositionally biased region" description="Low complexity" evidence="1">
    <location>
        <begin position="55"/>
        <end position="70"/>
    </location>
</feature>
<dbReference type="AlphaFoldDB" id="A0A4Y7QNZ1"/>
<sequence>MSLTSVSPSATKNTNPEAEIVAENASPPSLRSIPADSDDDTDSDIYRGERPPSPESHTSLSSSSSSSSSSQNYVGRRLGALATVVELAITRWARGNASSSSSSDTSSVPSKTTTTRTQTRLRRRPSSTATVHNAQSEKIIRARQKARLEFRLIPREFVLLLPPSLCPCPPGTPQESGLQQRLTRTSSLPLIISHLEHSLKRSARPRIDQAYSSTNNADLPHHDYMVPVLPPELSIKGKEKKGKRKDIIGAAAEGKSSGIPGTSEHRSGPTVARPEQTWWLDVSNPTWEDLRSIGKTLHLHPLTLEDILQQDPREKLELFPKLGYYFIAFRALEGERSRQRFRRFKGEDSEPHTDFATGPGDEGVIGAVNVYLVVFKEGICSFHFEDISEHLDRMRNRVLQLEETFNMSPDWIAHGLLDSIVDSFFPVLNGVENEIEELDALVLEHAGRPLASAGLTQKQYSSPTEAVVLEVSVEKAEKHALASGTHNEKSGEPASKEHLLSSSLPRARFSLPSAVLMPSFSLRRLRHSVRRRIYGPSTGHNVDTPKSPSPTYQALVRMAATRRIVTSLSRLLATKGEVVMQMRKRLHMIGSNGGGLNISSSEIHEVDYHLSDVQDHIFTLQQSLAYYDRMLGHSQPAYLSQLRVSLSQAKAGMDGALFLLSVISVTIVCIQLTVGIFSMNVRIPKNAHQLGAPFNYFYGIIVFAVFVTLGLLWIIRMWQAQAKRKFNKQM</sequence>
<dbReference type="InterPro" id="IPR045861">
    <property type="entry name" value="CorA_cytoplasmic_dom"/>
</dbReference>
<feature type="compositionally biased region" description="Low complexity" evidence="1">
    <location>
        <begin position="98"/>
        <end position="118"/>
    </location>
</feature>
<feature type="region of interest" description="Disordered" evidence="1">
    <location>
        <begin position="1"/>
        <end position="72"/>
    </location>
</feature>
<gene>
    <name evidence="3" type="ORF">BD410DRAFT_893604</name>
</gene>
<dbReference type="SUPFAM" id="SSF143865">
    <property type="entry name" value="CorA soluble domain-like"/>
    <property type="match status" value="1"/>
</dbReference>
<evidence type="ECO:0000313" key="4">
    <source>
        <dbReference type="Proteomes" id="UP000294933"/>
    </source>
</evidence>
<protein>
    <recommendedName>
        <fullName evidence="5">Cora-domain-containing protein</fullName>
    </recommendedName>
</protein>
<feature type="transmembrane region" description="Helical" evidence="2">
    <location>
        <begin position="656"/>
        <end position="676"/>
    </location>
</feature>
<reference evidence="3 4" key="1">
    <citation type="submission" date="2018-06" db="EMBL/GenBank/DDBJ databases">
        <title>A transcriptomic atlas of mushroom development highlights an independent origin of complex multicellularity.</title>
        <authorList>
            <consortium name="DOE Joint Genome Institute"/>
            <person name="Krizsan K."/>
            <person name="Almasi E."/>
            <person name="Merenyi Z."/>
            <person name="Sahu N."/>
            <person name="Viragh M."/>
            <person name="Koszo T."/>
            <person name="Mondo S."/>
            <person name="Kiss B."/>
            <person name="Balint B."/>
            <person name="Kues U."/>
            <person name="Barry K."/>
            <person name="Hegedus J.C."/>
            <person name="Henrissat B."/>
            <person name="Johnson J."/>
            <person name="Lipzen A."/>
            <person name="Ohm R."/>
            <person name="Nagy I."/>
            <person name="Pangilinan J."/>
            <person name="Yan J."/>
            <person name="Xiong Y."/>
            <person name="Grigoriev I.V."/>
            <person name="Hibbett D.S."/>
            <person name="Nagy L.G."/>
        </authorList>
    </citation>
    <scope>NUCLEOTIDE SEQUENCE [LARGE SCALE GENOMIC DNA]</scope>
    <source>
        <strain evidence="3 4">SZMC22713</strain>
    </source>
</reference>
<evidence type="ECO:0000256" key="1">
    <source>
        <dbReference type="SAM" id="MobiDB-lite"/>
    </source>
</evidence>
<feature type="region of interest" description="Disordered" evidence="1">
    <location>
        <begin position="253"/>
        <end position="272"/>
    </location>
</feature>
<dbReference type="GO" id="GO:0016020">
    <property type="term" value="C:membrane"/>
    <property type="evidence" value="ECO:0007669"/>
    <property type="project" value="InterPro"/>
</dbReference>
<dbReference type="PANTHER" id="PTHR21535">
    <property type="entry name" value="MAGNESIUM AND COBALT TRANSPORT PROTEIN/MITOCHONDRIAL IMPORT INNER MEMBRANE TRANSLOCASE SUBUNIT TIM8"/>
    <property type="match status" value="1"/>
</dbReference>
<feature type="region of interest" description="Disordered" evidence="1">
    <location>
        <begin position="479"/>
        <end position="499"/>
    </location>
</feature>
<dbReference type="EMBL" id="ML170157">
    <property type="protein sequence ID" value="TDL28630.1"/>
    <property type="molecule type" value="Genomic_DNA"/>
</dbReference>
<dbReference type="GO" id="GO:0015095">
    <property type="term" value="F:magnesium ion transmembrane transporter activity"/>
    <property type="evidence" value="ECO:0007669"/>
    <property type="project" value="InterPro"/>
</dbReference>
<feature type="compositionally biased region" description="Polar residues" evidence="1">
    <location>
        <begin position="1"/>
        <end position="16"/>
    </location>
</feature>
<dbReference type="CDD" id="cd12829">
    <property type="entry name" value="Alr1p-like"/>
    <property type="match status" value="1"/>
</dbReference>
<dbReference type="Gene3D" id="3.30.460.20">
    <property type="entry name" value="CorA soluble domain-like"/>
    <property type="match status" value="1"/>
</dbReference>
<dbReference type="PANTHER" id="PTHR21535:SF90">
    <property type="entry name" value="CORA METAL ION TRANSPORTER"/>
    <property type="match status" value="1"/>
</dbReference>
<dbReference type="InterPro" id="IPR002523">
    <property type="entry name" value="MgTranspt_CorA/ZnTranspt_ZntB"/>
</dbReference>
<dbReference type="Gene3D" id="1.20.58.340">
    <property type="entry name" value="Magnesium transport protein CorA, transmembrane region"/>
    <property type="match status" value="2"/>
</dbReference>
<dbReference type="Proteomes" id="UP000294933">
    <property type="component" value="Unassembled WGS sequence"/>
</dbReference>
<feature type="region of interest" description="Disordered" evidence="1">
    <location>
        <begin position="94"/>
        <end position="136"/>
    </location>
</feature>
<dbReference type="VEuPathDB" id="FungiDB:BD410DRAFT_893604"/>
<keyword evidence="2" id="KW-0472">Membrane</keyword>
<evidence type="ECO:0000256" key="2">
    <source>
        <dbReference type="SAM" id="Phobius"/>
    </source>
</evidence>
<keyword evidence="2" id="KW-1133">Transmembrane helix</keyword>